<dbReference type="AlphaFoldDB" id="A0A1F6A7E7"/>
<comment type="caution">
    <text evidence="2">The sequence shown here is derived from an EMBL/GenBank/DDBJ whole genome shotgun (WGS) entry which is preliminary data.</text>
</comment>
<evidence type="ECO:0000313" key="2">
    <source>
        <dbReference type="EMBL" id="OGG20658.1"/>
    </source>
</evidence>
<keyword evidence="1" id="KW-0812">Transmembrane</keyword>
<feature type="transmembrane region" description="Helical" evidence="1">
    <location>
        <begin position="20"/>
        <end position="46"/>
    </location>
</feature>
<feature type="transmembrane region" description="Helical" evidence="1">
    <location>
        <begin position="106"/>
        <end position="127"/>
    </location>
</feature>
<gene>
    <name evidence="2" type="ORF">A3D03_01835</name>
</gene>
<reference evidence="2 3" key="1">
    <citation type="journal article" date="2016" name="Nat. Commun.">
        <title>Thousands of microbial genomes shed light on interconnected biogeochemical processes in an aquifer system.</title>
        <authorList>
            <person name="Anantharaman K."/>
            <person name="Brown C.T."/>
            <person name="Hug L.A."/>
            <person name="Sharon I."/>
            <person name="Castelle C.J."/>
            <person name="Probst A.J."/>
            <person name="Thomas B.C."/>
            <person name="Singh A."/>
            <person name="Wilkins M.J."/>
            <person name="Karaoz U."/>
            <person name="Brodie E.L."/>
            <person name="Williams K.H."/>
            <person name="Hubbard S.S."/>
            <person name="Banfield J.F."/>
        </authorList>
    </citation>
    <scope>NUCLEOTIDE SEQUENCE [LARGE SCALE GENOMIC DNA]</scope>
</reference>
<evidence type="ECO:0000256" key="1">
    <source>
        <dbReference type="SAM" id="Phobius"/>
    </source>
</evidence>
<name>A0A1F6A7E7_9BACT</name>
<dbReference type="EMBL" id="MFJN01000038">
    <property type="protein sequence ID" value="OGG20658.1"/>
    <property type="molecule type" value="Genomic_DNA"/>
</dbReference>
<keyword evidence="1" id="KW-1133">Transmembrane helix</keyword>
<accession>A0A1F6A7E7</accession>
<organism evidence="2 3">
    <name type="scientific">Candidatus Gottesmanbacteria bacterium RIFCSPHIGHO2_02_FULL_40_13</name>
    <dbReference type="NCBI Taxonomy" id="1798384"/>
    <lineage>
        <taxon>Bacteria</taxon>
        <taxon>Candidatus Gottesmaniibacteriota</taxon>
    </lineage>
</organism>
<keyword evidence="1" id="KW-0472">Membrane</keyword>
<sequence length="135" mass="15823">MVELNSMIPITPDLRQNIIVTAYLLFSHNYIAFAYFIGLIISIILSIKWPSRFSTFSFLGFAILLFSYEYDKHIIEGFRQQTMRSLITLQPHLRFQRLISVTITEILPIFFYVAGWAFIYLAIIHAARKLGKREK</sequence>
<proteinExistence type="predicted"/>
<evidence type="ECO:0000313" key="3">
    <source>
        <dbReference type="Proteomes" id="UP000177092"/>
    </source>
</evidence>
<protein>
    <submittedName>
        <fullName evidence="2">Uncharacterized protein</fullName>
    </submittedName>
</protein>
<dbReference type="Proteomes" id="UP000177092">
    <property type="component" value="Unassembled WGS sequence"/>
</dbReference>